<dbReference type="Pfam" id="PF00009">
    <property type="entry name" value="GTP_EFTU"/>
    <property type="match status" value="1"/>
</dbReference>
<dbReference type="PANTHER" id="PTHR43261">
    <property type="entry name" value="TRANSLATION ELONGATION FACTOR G-RELATED"/>
    <property type="match status" value="1"/>
</dbReference>
<evidence type="ECO:0000313" key="5">
    <source>
        <dbReference type="EMBL" id="RCN49937.1"/>
    </source>
</evidence>
<dbReference type="GO" id="GO:0003924">
    <property type="term" value="F:GTPase activity"/>
    <property type="evidence" value="ECO:0007669"/>
    <property type="project" value="InterPro"/>
</dbReference>
<proteinExistence type="predicted"/>
<dbReference type="PROSITE" id="PS51722">
    <property type="entry name" value="G_TR_2"/>
    <property type="match status" value="1"/>
</dbReference>
<feature type="domain" description="Tr-type G" evidence="4">
    <location>
        <begin position="79"/>
        <end position="136"/>
    </location>
</feature>
<organism evidence="5 6">
    <name type="scientific">Ancylostoma caninum</name>
    <name type="common">Dog hookworm</name>
    <dbReference type="NCBI Taxonomy" id="29170"/>
    <lineage>
        <taxon>Eukaryota</taxon>
        <taxon>Metazoa</taxon>
        <taxon>Ecdysozoa</taxon>
        <taxon>Nematoda</taxon>
        <taxon>Chromadorea</taxon>
        <taxon>Rhabditida</taxon>
        <taxon>Rhabditina</taxon>
        <taxon>Rhabditomorpha</taxon>
        <taxon>Strongyloidea</taxon>
        <taxon>Ancylostomatidae</taxon>
        <taxon>Ancylostomatinae</taxon>
        <taxon>Ancylostoma</taxon>
    </lineage>
</organism>
<evidence type="ECO:0000313" key="6">
    <source>
        <dbReference type="Proteomes" id="UP000252519"/>
    </source>
</evidence>
<comment type="caution">
    <text evidence="5">The sequence shown here is derived from an EMBL/GenBank/DDBJ whole genome shotgun (WGS) entry which is preliminary data.</text>
</comment>
<dbReference type="Proteomes" id="UP000252519">
    <property type="component" value="Unassembled WGS sequence"/>
</dbReference>
<evidence type="ECO:0000256" key="1">
    <source>
        <dbReference type="ARBA" id="ARBA00022741"/>
    </source>
</evidence>
<reference evidence="5 6" key="1">
    <citation type="submission" date="2014-10" db="EMBL/GenBank/DDBJ databases">
        <title>Draft genome of the hookworm Ancylostoma caninum.</title>
        <authorList>
            <person name="Mitreva M."/>
        </authorList>
    </citation>
    <scope>NUCLEOTIDE SEQUENCE [LARGE SCALE GENOMIC DNA]</scope>
    <source>
        <strain evidence="5 6">Baltimore</strain>
    </source>
</reference>
<name>A0A368H3V6_ANCCA</name>
<dbReference type="PANTHER" id="PTHR43261:SF1">
    <property type="entry name" value="RIBOSOME-RELEASING FACTOR 2, MITOCHONDRIAL"/>
    <property type="match status" value="1"/>
</dbReference>
<dbReference type="Gene3D" id="3.40.50.300">
    <property type="entry name" value="P-loop containing nucleotide triphosphate hydrolases"/>
    <property type="match status" value="2"/>
</dbReference>
<dbReference type="InterPro" id="IPR027417">
    <property type="entry name" value="P-loop_NTPase"/>
</dbReference>
<protein>
    <recommendedName>
        <fullName evidence="4">Tr-type G domain-containing protein</fullName>
    </recommendedName>
</protein>
<keyword evidence="1" id="KW-0547">Nucleotide-binding</keyword>
<dbReference type="GO" id="GO:0032790">
    <property type="term" value="P:ribosome disassembly"/>
    <property type="evidence" value="ECO:0007669"/>
    <property type="project" value="TreeGrafter"/>
</dbReference>
<dbReference type="EMBL" id="JOJR01000028">
    <property type="protein sequence ID" value="RCN49937.1"/>
    <property type="molecule type" value="Genomic_DNA"/>
</dbReference>
<dbReference type="GO" id="GO:0032543">
    <property type="term" value="P:mitochondrial translation"/>
    <property type="evidence" value="ECO:0007669"/>
    <property type="project" value="TreeGrafter"/>
</dbReference>
<dbReference type="STRING" id="29170.A0A368H3V6"/>
<dbReference type="AlphaFoldDB" id="A0A368H3V6"/>
<sequence length="136" mass="15157">MRSVSKICAVEHLKSEKTGAHHVFALIVVLKVLATGYEMLNEAETTGTCSEKTAFFCQKVRTALDHFQEEENLMKSLPSEIRNIGIVAHIDAGKTTVTERMLYLAGVIRSMGDVDSGNTVTDFLDMERERGECFRT</sequence>
<keyword evidence="2" id="KW-0648">Protein biosynthesis</keyword>
<keyword evidence="6" id="KW-1185">Reference proteome</keyword>
<dbReference type="OrthoDB" id="198619at2759"/>
<dbReference type="SUPFAM" id="SSF52540">
    <property type="entry name" value="P-loop containing nucleoside triphosphate hydrolases"/>
    <property type="match status" value="1"/>
</dbReference>
<evidence type="ECO:0000259" key="4">
    <source>
        <dbReference type="PROSITE" id="PS51722"/>
    </source>
</evidence>
<keyword evidence="3" id="KW-0342">GTP-binding</keyword>
<accession>A0A368H3V6</accession>
<gene>
    <name evidence="5" type="ORF">ANCCAN_03973</name>
</gene>
<evidence type="ECO:0000256" key="2">
    <source>
        <dbReference type="ARBA" id="ARBA00022917"/>
    </source>
</evidence>
<dbReference type="GO" id="GO:0005525">
    <property type="term" value="F:GTP binding"/>
    <property type="evidence" value="ECO:0007669"/>
    <property type="project" value="UniProtKB-KW"/>
</dbReference>
<evidence type="ECO:0000256" key="3">
    <source>
        <dbReference type="ARBA" id="ARBA00023134"/>
    </source>
</evidence>
<dbReference type="GO" id="GO:0005739">
    <property type="term" value="C:mitochondrion"/>
    <property type="evidence" value="ECO:0007669"/>
    <property type="project" value="TreeGrafter"/>
</dbReference>
<dbReference type="InterPro" id="IPR000795">
    <property type="entry name" value="T_Tr_GTP-bd_dom"/>
</dbReference>